<evidence type="ECO:0000259" key="3">
    <source>
        <dbReference type="Pfam" id="PF02826"/>
    </source>
</evidence>
<dbReference type="Pfam" id="PF02826">
    <property type="entry name" value="2-Hacid_dh_C"/>
    <property type="match status" value="1"/>
</dbReference>
<protein>
    <submittedName>
        <fullName evidence="4">NAD(P)-dependent oxidoreductase</fullName>
    </submittedName>
</protein>
<keyword evidence="1" id="KW-0560">Oxidoreductase</keyword>
<comment type="caution">
    <text evidence="4">The sequence shown here is derived from an EMBL/GenBank/DDBJ whole genome shotgun (WGS) entry which is preliminary data.</text>
</comment>
<dbReference type="InterPro" id="IPR036291">
    <property type="entry name" value="NAD(P)-bd_dom_sf"/>
</dbReference>
<name>A0ABW0SK68_9GAMM</name>
<dbReference type="InterPro" id="IPR006140">
    <property type="entry name" value="D-isomer_DH_NAD-bd"/>
</dbReference>
<gene>
    <name evidence="4" type="ORF">ACFPN1_02870</name>
</gene>
<dbReference type="SUPFAM" id="SSF51735">
    <property type="entry name" value="NAD(P)-binding Rossmann-fold domains"/>
    <property type="match status" value="1"/>
</dbReference>
<sequence length="266" mass="29194">MVWKPPAALFEAQTGLKAIFSLGAGVNGLLDMPSLPRQVPLVRMEDGGMREQMIEYALYVALRQLRRFAAYERDQNAGTWQPRGARTRSKLRIGVLGAGALGGQVARALADFGFSVSVWSRTPKRLDGILSCQGDDGLDHVLANSDLILMFLPLTDATRGLVGHAQLQKLPHGASIANLSRGEVLDDDALLALLDSGHIDEAHLDVFAREPLPEDHPYWRHPRVRITPHVAALTDHRMAAEQVAAKIRQLESGQAITGVVDFERQY</sequence>
<proteinExistence type="predicted"/>
<dbReference type="EMBL" id="JBHSNM010000001">
    <property type="protein sequence ID" value="MFC5569007.1"/>
    <property type="molecule type" value="Genomic_DNA"/>
</dbReference>
<evidence type="ECO:0000313" key="5">
    <source>
        <dbReference type="Proteomes" id="UP001596036"/>
    </source>
</evidence>
<dbReference type="PANTHER" id="PTHR43333">
    <property type="entry name" value="2-HACID_DH_C DOMAIN-CONTAINING PROTEIN"/>
    <property type="match status" value="1"/>
</dbReference>
<dbReference type="RefSeq" id="WP_386752818.1">
    <property type="nucleotide sequence ID" value="NZ_JBHSNM010000001.1"/>
</dbReference>
<dbReference type="Proteomes" id="UP001596036">
    <property type="component" value="Unassembled WGS sequence"/>
</dbReference>
<keyword evidence="5" id="KW-1185">Reference proteome</keyword>
<organism evidence="4 5">
    <name type="scientific">Lysobacter yangpyeongensis</name>
    <dbReference type="NCBI Taxonomy" id="346182"/>
    <lineage>
        <taxon>Bacteria</taxon>
        <taxon>Pseudomonadati</taxon>
        <taxon>Pseudomonadota</taxon>
        <taxon>Gammaproteobacteria</taxon>
        <taxon>Lysobacterales</taxon>
        <taxon>Lysobacteraceae</taxon>
        <taxon>Lysobacter</taxon>
    </lineage>
</organism>
<feature type="domain" description="D-isomer specific 2-hydroxyacid dehydrogenase NAD-binding" evidence="3">
    <location>
        <begin position="60"/>
        <end position="231"/>
    </location>
</feature>
<evidence type="ECO:0000256" key="1">
    <source>
        <dbReference type="ARBA" id="ARBA00023002"/>
    </source>
</evidence>
<dbReference type="Gene3D" id="3.40.50.720">
    <property type="entry name" value="NAD(P)-binding Rossmann-like Domain"/>
    <property type="match status" value="2"/>
</dbReference>
<evidence type="ECO:0000256" key="2">
    <source>
        <dbReference type="ARBA" id="ARBA00023027"/>
    </source>
</evidence>
<dbReference type="PANTHER" id="PTHR43333:SF1">
    <property type="entry name" value="D-ISOMER SPECIFIC 2-HYDROXYACID DEHYDROGENASE NAD-BINDING DOMAIN-CONTAINING PROTEIN"/>
    <property type="match status" value="1"/>
</dbReference>
<keyword evidence="2" id="KW-0520">NAD</keyword>
<reference evidence="5" key="1">
    <citation type="journal article" date="2019" name="Int. J. Syst. Evol. Microbiol.">
        <title>The Global Catalogue of Microorganisms (GCM) 10K type strain sequencing project: providing services to taxonomists for standard genome sequencing and annotation.</title>
        <authorList>
            <consortium name="The Broad Institute Genomics Platform"/>
            <consortium name="The Broad Institute Genome Sequencing Center for Infectious Disease"/>
            <person name="Wu L."/>
            <person name="Ma J."/>
        </authorList>
    </citation>
    <scope>NUCLEOTIDE SEQUENCE [LARGE SCALE GENOMIC DNA]</scope>
    <source>
        <strain evidence="5">KACC 11407</strain>
    </source>
</reference>
<evidence type="ECO:0000313" key="4">
    <source>
        <dbReference type="EMBL" id="MFC5569007.1"/>
    </source>
</evidence>
<accession>A0ABW0SK68</accession>